<dbReference type="EMBL" id="JPVN01000038">
    <property type="protein sequence ID" value="KGR74313.1"/>
    <property type="molecule type" value="Genomic_DNA"/>
</dbReference>
<name>A0A0A3HVJ8_9BACL</name>
<protein>
    <recommendedName>
        <fullName evidence="3">Rad50/SbcC-type AAA domain-containing protein</fullName>
    </recommendedName>
</protein>
<dbReference type="GO" id="GO:0006302">
    <property type="term" value="P:double-strand break repair"/>
    <property type="evidence" value="ECO:0007669"/>
    <property type="project" value="TreeGrafter"/>
</dbReference>
<sequence length="851" mass="98895">MINGDIINVYETIRESKNTYGDLKKCEIHLHTPASHDYRLIAGESYDTLSIESILEYALMIGYLNKEGHQELLNKVHQGDFEGETYLKILQEKKAPYGDFKEYLSYILIAHKLYSEKIEVVLVSDHNTTAGFDKLAYANNEYFVNRIKHKEKMRKHIKIMLGLEITCSDGNHVVAIFDERNPSVAKKFVDDHILSRSEGTFETSYSILQSISESNGIGYIAHINSSDFNGTGFYNKTLFESEYLKILGLTNIQSDYWNSKISSFTKRSIGDFCILHESDAHCIDDIGKRNTWIKFNEISFAALKKAIKDYKVSIYTENPNTTNSYIKGLVVYPGEKGFLNKKPDTNKDNFKITFSRDLTCIIGGRGTGKSTILNILDTVMTQEAQSEKYLRFISVHEKIFVVFTLNNTDYVIRFLPQVNNNYDMNDRGFFLGKAFFDSSFKKNSTIPLPTHWTQLFEVRWIDDKNYTLFEVKSENDKKFILNAVYRKHYSINNIVSKVNNGEVGQFIKDTVYYGINRDYYERFLTQLLSKKQTIFKQLLINTIPELLIKGEENQQLAKEKIEDFNHKNSNLIQIIYSPNEKFIEYYLEEFWFNVDKEKKVADTLLTWEDIENYSYIIVERIGLLKFIQAILERNYEKLENILPMKSLVPKTPKIRDIEKYEPVNKRSIAKIYTKIIDWILFNPTNIISCLRKYFEIADDFTLHFNINSKESLTQNPVFFKNIEELSLGQQVVAILTFIMEYGKCSNDNTPLIIDQPEDNLDNQYIYKNLVLSLRNIKNFRQVIVVTHNSTIVTNADAEQVIVMDSDGGNGWVIKQGYLSDQMLMKYILVHLEGGQTAFKNKMENYKTILNI</sequence>
<evidence type="ECO:0000313" key="1">
    <source>
        <dbReference type="EMBL" id="KGR74313.1"/>
    </source>
</evidence>
<dbReference type="InterPro" id="IPR054798">
    <property type="entry name" value="Spaf_1101-like"/>
</dbReference>
<dbReference type="STRING" id="1384049.CD29_19000"/>
<dbReference type="NCBIfam" id="NF045781">
    <property type="entry name" value="Spaf1101_AAA_ATP"/>
    <property type="match status" value="1"/>
</dbReference>
<dbReference type="OrthoDB" id="9791620at2"/>
<gene>
    <name evidence="1" type="ORF">CD29_19000</name>
</gene>
<dbReference type="GO" id="GO:0000731">
    <property type="term" value="P:DNA synthesis involved in DNA repair"/>
    <property type="evidence" value="ECO:0007669"/>
    <property type="project" value="TreeGrafter"/>
</dbReference>
<reference evidence="1 2" key="1">
    <citation type="submission" date="2014-02" db="EMBL/GenBank/DDBJ databases">
        <title>Draft genome sequence of Lysinibacillus manganicus DSM 26584T.</title>
        <authorList>
            <person name="Zhang F."/>
            <person name="Wang G."/>
            <person name="Zhang L."/>
        </authorList>
    </citation>
    <scope>NUCLEOTIDE SEQUENCE [LARGE SCALE GENOMIC DNA]</scope>
    <source>
        <strain evidence="1 2">DSM 26584</strain>
    </source>
</reference>
<comment type="caution">
    <text evidence="1">The sequence shown here is derived from an EMBL/GenBank/DDBJ whole genome shotgun (WGS) entry which is preliminary data.</text>
</comment>
<dbReference type="InterPro" id="IPR016195">
    <property type="entry name" value="Pol/histidinol_Pase-like"/>
</dbReference>
<accession>A0A0A3HVJ8</accession>
<dbReference type="AlphaFoldDB" id="A0A0A3HVJ8"/>
<dbReference type="PANTHER" id="PTHR32182">
    <property type="entry name" value="DNA REPLICATION AND REPAIR PROTEIN RECF"/>
    <property type="match status" value="1"/>
</dbReference>
<dbReference type="eggNOG" id="COG0613">
    <property type="taxonomic scope" value="Bacteria"/>
</dbReference>
<proteinExistence type="predicted"/>
<dbReference type="eggNOG" id="COG1196">
    <property type="taxonomic scope" value="Bacteria"/>
</dbReference>
<dbReference type="RefSeq" id="WP_036190103.1">
    <property type="nucleotide sequence ID" value="NZ_AVDA01000038.1"/>
</dbReference>
<organism evidence="1 2">
    <name type="scientific">Ureibacillus manganicus DSM 26584</name>
    <dbReference type="NCBI Taxonomy" id="1384049"/>
    <lineage>
        <taxon>Bacteria</taxon>
        <taxon>Bacillati</taxon>
        <taxon>Bacillota</taxon>
        <taxon>Bacilli</taxon>
        <taxon>Bacillales</taxon>
        <taxon>Caryophanaceae</taxon>
        <taxon>Ureibacillus</taxon>
    </lineage>
</organism>
<dbReference type="SUPFAM" id="SSF52540">
    <property type="entry name" value="P-loop containing nucleoside triphosphate hydrolases"/>
    <property type="match status" value="1"/>
</dbReference>
<dbReference type="Gene3D" id="3.40.50.300">
    <property type="entry name" value="P-loop containing nucleotide triphosphate hydrolases"/>
    <property type="match status" value="1"/>
</dbReference>
<dbReference type="InterPro" id="IPR027417">
    <property type="entry name" value="P-loop_NTPase"/>
</dbReference>
<dbReference type="SUPFAM" id="SSF89550">
    <property type="entry name" value="PHP domain-like"/>
    <property type="match status" value="1"/>
</dbReference>
<keyword evidence="2" id="KW-1185">Reference proteome</keyword>
<evidence type="ECO:0008006" key="3">
    <source>
        <dbReference type="Google" id="ProtNLM"/>
    </source>
</evidence>
<dbReference type="PANTHER" id="PTHR32182:SF22">
    <property type="entry name" value="ATP-DEPENDENT ENDONUCLEASE, OLD FAMILY-RELATED"/>
    <property type="match status" value="1"/>
</dbReference>
<evidence type="ECO:0000313" key="2">
    <source>
        <dbReference type="Proteomes" id="UP000030416"/>
    </source>
</evidence>
<dbReference type="Proteomes" id="UP000030416">
    <property type="component" value="Unassembled WGS sequence"/>
</dbReference>
<dbReference type="Gene3D" id="3.20.20.140">
    <property type="entry name" value="Metal-dependent hydrolases"/>
    <property type="match status" value="1"/>
</dbReference>